<protein>
    <submittedName>
        <fullName evidence="1 2">Electron transfer flavoprotein subunit beta</fullName>
    </submittedName>
</protein>
<reference evidence="2" key="2">
    <citation type="submission" date="2020-05" db="UniProtKB">
        <authorList>
            <consortium name="EnsemblMetazoa"/>
        </authorList>
    </citation>
    <scope>IDENTIFICATION</scope>
</reference>
<name>A0A084VGB5_ANOSI</name>
<dbReference type="Proteomes" id="UP000030765">
    <property type="component" value="Unassembled WGS sequence"/>
</dbReference>
<dbReference type="EMBL" id="KE524812">
    <property type="protein sequence ID" value="KFB37009.1"/>
    <property type="molecule type" value="Genomic_DNA"/>
</dbReference>
<evidence type="ECO:0000313" key="3">
    <source>
        <dbReference type="Proteomes" id="UP000030765"/>
    </source>
</evidence>
<evidence type="ECO:0000313" key="1">
    <source>
        <dbReference type="EMBL" id="KFB37009.1"/>
    </source>
</evidence>
<organism evidence="1">
    <name type="scientific">Anopheles sinensis</name>
    <name type="common">Mosquito</name>
    <dbReference type="NCBI Taxonomy" id="74873"/>
    <lineage>
        <taxon>Eukaryota</taxon>
        <taxon>Metazoa</taxon>
        <taxon>Ecdysozoa</taxon>
        <taxon>Arthropoda</taxon>
        <taxon>Hexapoda</taxon>
        <taxon>Insecta</taxon>
        <taxon>Pterygota</taxon>
        <taxon>Neoptera</taxon>
        <taxon>Endopterygota</taxon>
        <taxon>Diptera</taxon>
        <taxon>Nematocera</taxon>
        <taxon>Culicoidea</taxon>
        <taxon>Culicidae</taxon>
        <taxon>Anophelinae</taxon>
        <taxon>Anopheles</taxon>
    </lineage>
</organism>
<dbReference type="AlphaFoldDB" id="A0A084VGB5"/>
<accession>A0A084VGB5</accession>
<proteinExistence type="predicted"/>
<sequence length="135" mass="14730">MSTKLLTIPEGHRGPHPVLVNRNRRTLVVLEVSRRLPAGLRGIGECQSRDILILSSGLLGKWLPPGCNAFASDTGCAKQVYSSCREPDSQLAQLRWQHILGLASILSAKLRASNSSNQAMEQPKAFKAINPMESD</sequence>
<evidence type="ECO:0000313" key="2">
    <source>
        <dbReference type="EnsemblMetazoa" id="ASIC004185-PA"/>
    </source>
</evidence>
<dbReference type="EMBL" id="ATLV01012755">
    <property type="status" value="NOT_ANNOTATED_CDS"/>
    <property type="molecule type" value="Genomic_DNA"/>
</dbReference>
<dbReference type="VEuPathDB" id="VectorBase:ASIC004185"/>
<gene>
    <name evidence="1" type="ORF">ZHAS_00004185</name>
</gene>
<reference evidence="1 3" key="1">
    <citation type="journal article" date="2014" name="BMC Genomics">
        <title>Genome sequence of Anopheles sinensis provides insight into genetics basis of mosquito competence for malaria parasites.</title>
        <authorList>
            <person name="Zhou D."/>
            <person name="Zhang D."/>
            <person name="Ding G."/>
            <person name="Shi L."/>
            <person name="Hou Q."/>
            <person name="Ye Y."/>
            <person name="Xu Y."/>
            <person name="Zhou H."/>
            <person name="Xiong C."/>
            <person name="Li S."/>
            <person name="Yu J."/>
            <person name="Hong S."/>
            <person name="Yu X."/>
            <person name="Zou P."/>
            <person name="Chen C."/>
            <person name="Chang X."/>
            <person name="Wang W."/>
            <person name="Lv Y."/>
            <person name="Sun Y."/>
            <person name="Ma L."/>
            <person name="Shen B."/>
            <person name="Zhu C."/>
        </authorList>
    </citation>
    <scope>NUCLEOTIDE SEQUENCE [LARGE SCALE GENOMIC DNA]</scope>
</reference>
<dbReference type="EnsemblMetazoa" id="ASIC004185-RA">
    <property type="protein sequence ID" value="ASIC004185-PA"/>
    <property type="gene ID" value="ASIC004185"/>
</dbReference>
<keyword evidence="3" id="KW-1185">Reference proteome</keyword>